<gene>
    <name evidence="1" type="ORF">JKP88DRAFT_275951</name>
</gene>
<evidence type="ECO:0000313" key="1">
    <source>
        <dbReference type="EMBL" id="KAG5187993.1"/>
    </source>
</evidence>
<dbReference type="AlphaFoldDB" id="A0A835Z7P4"/>
<protein>
    <submittedName>
        <fullName evidence="1">Uncharacterized protein</fullName>
    </submittedName>
</protein>
<keyword evidence="2" id="KW-1185">Reference proteome</keyword>
<evidence type="ECO:0000313" key="2">
    <source>
        <dbReference type="Proteomes" id="UP000664859"/>
    </source>
</evidence>
<organism evidence="1 2">
    <name type="scientific">Tribonema minus</name>
    <dbReference type="NCBI Taxonomy" id="303371"/>
    <lineage>
        <taxon>Eukaryota</taxon>
        <taxon>Sar</taxon>
        <taxon>Stramenopiles</taxon>
        <taxon>Ochrophyta</taxon>
        <taxon>PX clade</taxon>
        <taxon>Xanthophyceae</taxon>
        <taxon>Tribonematales</taxon>
        <taxon>Tribonemataceae</taxon>
        <taxon>Tribonema</taxon>
    </lineage>
</organism>
<accession>A0A835Z7P4</accession>
<dbReference type="EMBL" id="JAFCMP010000079">
    <property type="protein sequence ID" value="KAG5187993.1"/>
    <property type="molecule type" value="Genomic_DNA"/>
</dbReference>
<name>A0A835Z7P4_9STRA</name>
<comment type="caution">
    <text evidence="1">The sequence shown here is derived from an EMBL/GenBank/DDBJ whole genome shotgun (WGS) entry which is preliminary data.</text>
</comment>
<sequence length="110" mass="11292">MLADAAGTEQLHRIPAYKTHKCDAIPQYGKAFMVMCELEPTADGRVVCYYQQPGRFAPLSLTCAAGGCVYDGGALIAPRAAAAAPPPRALAAPRSLHNVASPAPAAGGQA</sequence>
<dbReference type="Proteomes" id="UP000664859">
    <property type="component" value="Unassembled WGS sequence"/>
</dbReference>
<proteinExistence type="predicted"/>
<reference evidence="1" key="1">
    <citation type="submission" date="2021-02" db="EMBL/GenBank/DDBJ databases">
        <title>First Annotated Genome of the Yellow-green Alga Tribonema minus.</title>
        <authorList>
            <person name="Mahan K.M."/>
        </authorList>
    </citation>
    <scope>NUCLEOTIDE SEQUENCE</scope>
    <source>
        <strain evidence="1">UTEX B ZZ1240</strain>
    </source>
</reference>